<evidence type="ECO:0000313" key="8">
    <source>
        <dbReference type="Proteomes" id="UP000199337"/>
    </source>
</evidence>
<gene>
    <name evidence="7" type="ORF">SAMN05660649_02677</name>
</gene>
<sequence>MIPLRDSIRSRTFPIVNLSIIILNLVIYAWEVMIGPQQLNQVFYIFGLVPARVLDIFTSGASITPVIINLFTSMFIHGGWVHVIGNMLFLWVFGDNIEDRLGHLKYLLFYLAAGVAGGVAHFLSNPASTIPVVGASGAIAGVLGAYVVAFPRSRVLALIPIFIIFTLVEIPALIFIALWFVIQIFNGVATLGGSVNPVAWWAHVGGFIIGALLIKTMAPRRVRGYYRP</sequence>
<evidence type="ECO:0000256" key="5">
    <source>
        <dbReference type="SAM" id="Phobius"/>
    </source>
</evidence>
<evidence type="ECO:0000256" key="1">
    <source>
        <dbReference type="ARBA" id="ARBA00004141"/>
    </source>
</evidence>
<evidence type="ECO:0000256" key="4">
    <source>
        <dbReference type="ARBA" id="ARBA00023136"/>
    </source>
</evidence>
<keyword evidence="7" id="KW-0645">Protease</keyword>
<name>A0A1I2UKW3_9FIRM</name>
<feature type="transmembrane region" description="Helical" evidence="5">
    <location>
        <begin position="130"/>
        <end position="149"/>
    </location>
</feature>
<comment type="subcellular location">
    <subcellularLocation>
        <location evidence="1">Membrane</location>
        <topology evidence="1">Multi-pass membrane protein</topology>
    </subcellularLocation>
</comment>
<dbReference type="PANTHER" id="PTHR43731:SF26">
    <property type="entry name" value="RHOMBOID-LIKE PROTEIN 10, CHLOROPLASTIC"/>
    <property type="match status" value="1"/>
</dbReference>
<dbReference type="GO" id="GO:0004252">
    <property type="term" value="F:serine-type endopeptidase activity"/>
    <property type="evidence" value="ECO:0007669"/>
    <property type="project" value="InterPro"/>
</dbReference>
<keyword evidence="4 5" id="KW-0472">Membrane</keyword>
<reference evidence="8" key="1">
    <citation type="submission" date="2016-10" db="EMBL/GenBank/DDBJ databases">
        <authorList>
            <person name="Varghese N."/>
            <person name="Submissions S."/>
        </authorList>
    </citation>
    <scope>NUCLEOTIDE SEQUENCE [LARGE SCALE GENOMIC DNA]</scope>
    <source>
        <strain evidence="8">DSM 17038</strain>
    </source>
</reference>
<proteinExistence type="predicted"/>
<dbReference type="EMBL" id="FOOX01000009">
    <property type="protein sequence ID" value="SFG77668.1"/>
    <property type="molecule type" value="Genomic_DNA"/>
</dbReference>
<dbReference type="Gene3D" id="1.20.1540.10">
    <property type="entry name" value="Rhomboid-like"/>
    <property type="match status" value="1"/>
</dbReference>
<dbReference type="RefSeq" id="WP_092471883.1">
    <property type="nucleotide sequence ID" value="NZ_FOOX01000009.1"/>
</dbReference>
<dbReference type="PANTHER" id="PTHR43731">
    <property type="entry name" value="RHOMBOID PROTEASE"/>
    <property type="match status" value="1"/>
</dbReference>
<dbReference type="STRING" id="341036.SAMN05660649_02677"/>
<dbReference type="AlphaFoldDB" id="A0A1I2UKW3"/>
<dbReference type="Proteomes" id="UP000199337">
    <property type="component" value="Unassembled WGS sequence"/>
</dbReference>
<dbReference type="InterPro" id="IPR035952">
    <property type="entry name" value="Rhomboid-like_sf"/>
</dbReference>
<evidence type="ECO:0000256" key="2">
    <source>
        <dbReference type="ARBA" id="ARBA00022692"/>
    </source>
</evidence>
<dbReference type="InterPro" id="IPR050925">
    <property type="entry name" value="Rhomboid_protease_S54"/>
</dbReference>
<protein>
    <submittedName>
        <fullName evidence="7">Membrane associated serine protease, rhomboid family</fullName>
    </submittedName>
</protein>
<dbReference type="GO" id="GO:0006508">
    <property type="term" value="P:proteolysis"/>
    <property type="evidence" value="ECO:0007669"/>
    <property type="project" value="UniProtKB-KW"/>
</dbReference>
<feature type="transmembrane region" description="Helical" evidence="5">
    <location>
        <begin position="106"/>
        <end position="124"/>
    </location>
</feature>
<feature type="transmembrane region" description="Helical" evidence="5">
    <location>
        <begin position="12"/>
        <end position="30"/>
    </location>
</feature>
<keyword evidence="2 5" id="KW-0812">Transmembrane</keyword>
<evidence type="ECO:0000313" key="7">
    <source>
        <dbReference type="EMBL" id="SFG77668.1"/>
    </source>
</evidence>
<keyword evidence="8" id="KW-1185">Reference proteome</keyword>
<dbReference type="InterPro" id="IPR022764">
    <property type="entry name" value="Peptidase_S54_rhomboid_dom"/>
</dbReference>
<feature type="domain" description="Peptidase S54 rhomboid" evidence="6">
    <location>
        <begin position="68"/>
        <end position="217"/>
    </location>
</feature>
<dbReference type="OrthoDB" id="9813074at2"/>
<dbReference type="Pfam" id="PF01694">
    <property type="entry name" value="Rhomboid"/>
    <property type="match status" value="1"/>
</dbReference>
<evidence type="ECO:0000256" key="3">
    <source>
        <dbReference type="ARBA" id="ARBA00022989"/>
    </source>
</evidence>
<feature type="transmembrane region" description="Helical" evidence="5">
    <location>
        <begin position="74"/>
        <end position="94"/>
    </location>
</feature>
<feature type="transmembrane region" description="Helical" evidence="5">
    <location>
        <begin position="156"/>
        <end position="180"/>
    </location>
</feature>
<keyword evidence="3 5" id="KW-1133">Transmembrane helix</keyword>
<organism evidence="7 8">
    <name type="scientific">Desulfotruncus arcticus DSM 17038</name>
    <dbReference type="NCBI Taxonomy" id="1121424"/>
    <lineage>
        <taxon>Bacteria</taxon>
        <taxon>Bacillati</taxon>
        <taxon>Bacillota</taxon>
        <taxon>Clostridia</taxon>
        <taxon>Eubacteriales</taxon>
        <taxon>Desulfallaceae</taxon>
        <taxon>Desulfotruncus</taxon>
    </lineage>
</organism>
<dbReference type="GO" id="GO:0016020">
    <property type="term" value="C:membrane"/>
    <property type="evidence" value="ECO:0007669"/>
    <property type="project" value="UniProtKB-SubCell"/>
</dbReference>
<keyword evidence="7" id="KW-0378">Hydrolase</keyword>
<dbReference type="SUPFAM" id="SSF144091">
    <property type="entry name" value="Rhomboid-like"/>
    <property type="match status" value="1"/>
</dbReference>
<accession>A0A1I2UKW3</accession>
<feature type="transmembrane region" description="Helical" evidence="5">
    <location>
        <begin position="200"/>
        <end position="218"/>
    </location>
</feature>
<dbReference type="FunFam" id="1.20.1540.10:FF:000027">
    <property type="entry name" value="Rhomboid family intramembrane serine protease"/>
    <property type="match status" value="1"/>
</dbReference>
<evidence type="ECO:0000259" key="6">
    <source>
        <dbReference type="Pfam" id="PF01694"/>
    </source>
</evidence>